<feature type="compositionally biased region" description="Pro residues" evidence="1">
    <location>
        <begin position="1"/>
        <end position="12"/>
    </location>
</feature>
<organism evidence="2 3">
    <name type="scientific">Elysia crispata</name>
    <name type="common">lettuce slug</name>
    <dbReference type="NCBI Taxonomy" id="231223"/>
    <lineage>
        <taxon>Eukaryota</taxon>
        <taxon>Metazoa</taxon>
        <taxon>Spiralia</taxon>
        <taxon>Lophotrochozoa</taxon>
        <taxon>Mollusca</taxon>
        <taxon>Gastropoda</taxon>
        <taxon>Heterobranchia</taxon>
        <taxon>Euthyneura</taxon>
        <taxon>Panpulmonata</taxon>
        <taxon>Sacoglossa</taxon>
        <taxon>Placobranchoidea</taxon>
        <taxon>Plakobranchidae</taxon>
        <taxon>Elysia</taxon>
    </lineage>
</organism>
<gene>
    <name evidence="2" type="ORF">RRG08_040782</name>
</gene>
<feature type="region of interest" description="Disordered" evidence="1">
    <location>
        <begin position="1"/>
        <end position="24"/>
    </location>
</feature>
<dbReference type="Proteomes" id="UP001283361">
    <property type="component" value="Unassembled WGS sequence"/>
</dbReference>
<evidence type="ECO:0000256" key="1">
    <source>
        <dbReference type="SAM" id="MobiDB-lite"/>
    </source>
</evidence>
<sequence>MACPTCPIPPAPGTGNSGQPPRHALQTQVQINWVSREIPEKLESCSAAHASPLTISIACHPLNNGLPRDLRDFVCAN</sequence>
<reference evidence="2" key="1">
    <citation type="journal article" date="2023" name="G3 (Bethesda)">
        <title>A reference genome for the long-term kleptoplast-retaining sea slug Elysia crispata morphotype clarki.</title>
        <authorList>
            <person name="Eastman K.E."/>
            <person name="Pendleton A.L."/>
            <person name="Shaikh M.A."/>
            <person name="Suttiyut T."/>
            <person name="Ogas R."/>
            <person name="Tomko P."/>
            <person name="Gavelis G."/>
            <person name="Widhalm J.R."/>
            <person name="Wisecaver J.H."/>
        </authorList>
    </citation>
    <scope>NUCLEOTIDE SEQUENCE</scope>
    <source>
        <strain evidence="2">ECLA1</strain>
    </source>
</reference>
<name>A0AAE1BDU2_9GAST</name>
<proteinExistence type="predicted"/>
<keyword evidence="3" id="KW-1185">Reference proteome</keyword>
<accession>A0AAE1BDU2</accession>
<evidence type="ECO:0000313" key="2">
    <source>
        <dbReference type="EMBL" id="KAK3804275.1"/>
    </source>
</evidence>
<dbReference type="AlphaFoldDB" id="A0AAE1BDU2"/>
<dbReference type="EMBL" id="JAWDGP010000029">
    <property type="protein sequence ID" value="KAK3804275.1"/>
    <property type="molecule type" value="Genomic_DNA"/>
</dbReference>
<comment type="caution">
    <text evidence="2">The sequence shown here is derived from an EMBL/GenBank/DDBJ whole genome shotgun (WGS) entry which is preliminary data.</text>
</comment>
<evidence type="ECO:0000313" key="3">
    <source>
        <dbReference type="Proteomes" id="UP001283361"/>
    </source>
</evidence>
<protein>
    <submittedName>
        <fullName evidence="2">Uncharacterized protein</fullName>
    </submittedName>
</protein>